<evidence type="ECO:0000313" key="2">
    <source>
        <dbReference type="Proteomes" id="UP000526125"/>
    </source>
</evidence>
<dbReference type="CDD" id="cd20691">
    <property type="entry name" value="CdiI_EC536-like"/>
    <property type="match status" value="1"/>
</dbReference>
<dbReference type="RefSeq" id="WP_175398395.1">
    <property type="nucleotide sequence ID" value="NZ_JABMCB010000201.1"/>
</dbReference>
<comment type="caution">
    <text evidence="1">The sequence shown here is derived from an EMBL/GenBank/DDBJ whole genome shotgun (WGS) entry which is preliminary data.</text>
</comment>
<dbReference type="EMBL" id="JABMCB010000201">
    <property type="protein sequence ID" value="NUU78834.1"/>
    <property type="molecule type" value="Genomic_DNA"/>
</dbReference>
<dbReference type="InterPro" id="IPR040547">
    <property type="entry name" value="CdiI"/>
</dbReference>
<organism evidence="1 2">
    <name type="scientific">Paenibacillus xylanilyticus</name>
    <dbReference type="NCBI Taxonomy" id="248903"/>
    <lineage>
        <taxon>Bacteria</taxon>
        <taxon>Bacillati</taxon>
        <taxon>Bacillota</taxon>
        <taxon>Bacilli</taxon>
        <taxon>Bacillales</taxon>
        <taxon>Paenibacillaceae</taxon>
        <taxon>Paenibacillus</taxon>
    </lineage>
</organism>
<accession>A0A7Y6EYL9</accession>
<proteinExistence type="predicted"/>
<protein>
    <submittedName>
        <fullName evidence="1">Uncharacterized protein</fullName>
    </submittedName>
</protein>
<evidence type="ECO:0000313" key="1">
    <source>
        <dbReference type="EMBL" id="NUU78834.1"/>
    </source>
</evidence>
<dbReference type="Proteomes" id="UP000526125">
    <property type="component" value="Unassembled WGS sequence"/>
</dbReference>
<reference evidence="1 2" key="1">
    <citation type="submission" date="2020-05" db="EMBL/GenBank/DDBJ databases">
        <title>Genome Sequencing of Type Strains.</title>
        <authorList>
            <person name="Lemaire J.F."/>
            <person name="Inderbitzin P."/>
            <person name="Gregorio O.A."/>
            <person name="Collins S.B."/>
            <person name="Wespe N."/>
            <person name="Knight-Connoni V."/>
        </authorList>
    </citation>
    <scope>NUCLEOTIDE SEQUENCE [LARGE SCALE GENOMIC DNA]</scope>
    <source>
        <strain evidence="1 2">LMG 21957</strain>
    </source>
</reference>
<keyword evidence="2" id="KW-1185">Reference proteome</keyword>
<sequence length="131" mass="15145">MGPIDLTRTLDELEGESWGEPNFKSRLVIRAHALRKKPLCEFSNEDLRLLIRQQISLDFLLPLALERLGENPLESGDLYVGDLFCSILEVDKDYWDNNIELKNELNEVIGIYEDAREIVGKHINKYRSSGR</sequence>
<gene>
    <name evidence="1" type="ORF">HP552_26855</name>
</gene>
<name>A0A7Y6EYL9_9BACL</name>
<dbReference type="Pfam" id="PF18616">
    <property type="entry name" value="CdiI_3"/>
    <property type="match status" value="1"/>
</dbReference>
<dbReference type="AlphaFoldDB" id="A0A7Y6EYL9"/>